<feature type="domain" description="GFO/IDH/MocA-like oxidoreductase" evidence="3">
    <location>
        <begin position="140"/>
        <end position="258"/>
    </location>
</feature>
<proteinExistence type="predicted"/>
<dbReference type="GO" id="GO:0000166">
    <property type="term" value="F:nucleotide binding"/>
    <property type="evidence" value="ECO:0007669"/>
    <property type="project" value="InterPro"/>
</dbReference>
<organism evidence="4 5">
    <name type="scientific">Myceligenerans xiligouense</name>
    <dbReference type="NCBI Taxonomy" id="253184"/>
    <lineage>
        <taxon>Bacteria</taxon>
        <taxon>Bacillati</taxon>
        <taxon>Actinomycetota</taxon>
        <taxon>Actinomycetes</taxon>
        <taxon>Micrococcales</taxon>
        <taxon>Promicromonosporaceae</taxon>
        <taxon>Myceligenerans</taxon>
    </lineage>
</organism>
<dbReference type="InterPro" id="IPR055170">
    <property type="entry name" value="GFO_IDH_MocA-like_dom"/>
</dbReference>
<comment type="caution">
    <text evidence="4">The sequence shown here is derived from an EMBL/GenBank/DDBJ whole genome shotgun (WGS) entry which is preliminary data.</text>
</comment>
<dbReference type="PANTHER" id="PTHR43249">
    <property type="entry name" value="UDP-N-ACETYL-2-AMINO-2-DEOXY-D-GLUCURONATE OXIDASE"/>
    <property type="match status" value="1"/>
</dbReference>
<evidence type="ECO:0000259" key="3">
    <source>
        <dbReference type="Pfam" id="PF22725"/>
    </source>
</evidence>
<dbReference type="Gene3D" id="3.40.50.720">
    <property type="entry name" value="NAD(P)-binding Rossmann-like Domain"/>
    <property type="match status" value="1"/>
</dbReference>
<dbReference type="Proteomes" id="UP000280501">
    <property type="component" value="Unassembled WGS sequence"/>
</dbReference>
<dbReference type="RefSeq" id="WP_123815922.1">
    <property type="nucleotide sequence ID" value="NZ_RKQZ01000001.1"/>
</dbReference>
<dbReference type="InterPro" id="IPR036291">
    <property type="entry name" value="NAD(P)-bd_dom_sf"/>
</dbReference>
<evidence type="ECO:0000313" key="5">
    <source>
        <dbReference type="Proteomes" id="UP000280501"/>
    </source>
</evidence>
<dbReference type="Pfam" id="PF01408">
    <property type="entry name" value="GFO_IDH_MocA"/>
    <property type="match status" value="1"/>
</dbReference>
<dbReference type="InterPro" id="IPR000683">
    <property type="entry name" value="Gfo/Idh/MocA-like_OxRdtase_N"/>
</dbReference>
<dbReference type="SUPFAM" id="SSF55347">
    <property type="entry name" value="Glyceraldehyde-3-phosphate dehydrogenase-like, C-terminal domain"/>
    <property type="match status" value="1"/>
</dbReference>
<dbReference type="OrthoDB" id="9815825at2"/>
<dbReference type="InterPro" id="IPR052515">
    <property type="entry name" value="Gfo/Idh/MocA_Oxidoreductase"/>
</dbReference>
<dbReference type="PANTHER" id="PTHR43249:SF1">
    <property type="entry name" value="D-GLUCOSIDE 3-DEHYDROGENASE"/>
    <property type="match status" value="1"/>
</dbReference>
<gene>
    <name evidence="4" type="ORF">EDD34_3775</name>
</gene>
<dbReference type="EMBL" id="RKQZ01000001">
    <property type="protein sequence ID" value="RPF23095.1"/>
    <property type="molecule type" value="Genomic_DNA"/>
</dbReference>
<evidence type="ECO:0000259" key="2">
    <source>
        <dbReference type="Pfam" id="PF01408"/>
    </source>
</evidence>
<reference evidence="4 5" key="1">
    <citation type="submission" date="2018-11" db="EMBL/GenBank/DDBJ databases">
        <title>Sequencing the genomes of 1000 actinobacteria strains.</title>
        <authorList>
            <person name="Klenk H.-P."/>
        </authorList>
    </citation>
    <scope>NUCLEOTIDE SEQUENCE [LARGE SCALE GENOMIC DNA]</scope>
    <source>
        <strain evidence="4 5">DSM 15700</strain>
    </source>
</reference>
<feature type="domain" description="Gfo/Idh/MocA-like oxidoreductase N-terminal" evidence="2">
    <location>
        <begin position="2"/>
        <end position="112"/>
    </location>
</feature>
<name>A0A3N4ZQ30_9MICO</name>
<keyword evidence="5" id="KW-1185">Reference proteome</keyword>
<dbReference type="Pfam" id="PF22725">
    <property type="entry name" value="GFO_IDH_MocA_C3"/>
    <property type="match status" value="1"/>
</dbReference>
<dbReference type="AlphaFoldDB" id="A0A3N4ZQ30"/>
<protein>
    <submittedName>
        <fullName evidence="4">Putative dehydrogenase</fullName>
    </submittedName>
</protein>
<evidence type="ECO:0000256" key="1">
    <source>
        <dbReference type="ARBA" id="ARBA00023027"/>
    </source>
</evidence>
<evidence type="ECO:0000313" key="4">
    <source>
        <dbReference type="EMBL" id="RPF23095.1"/>
    </source>
</evidence>
<dbReference type="SUPFAM" id="SSF51735">
    <property type="entry name" value="NAD(P)-binding Rossmann-fold domains"/>
    <property type="match status" value="1"/>
</dbReference>
<sequence length="379" mass="40063">MRTTILGTGGIAAHHANSIGALGGHGIDAQVTHAVDIDADRAARFAAEFGIPRHGTSLADVLPETDVLHVCTPPGAHLDATLAALAAGVHVVVEKPAVLSLAELDRIAVAERTAAPARTGQGTARFTQVVQHRFGAGALRLRRLLDDGALGRPLVATCDTLWFRPPAYFDVPWRGRWDTEGGGPTMGHGIHQFDLLLAMFGEWTEVTAMAGRLAREVDTEDVSMAIVRFASGAMASVTNSLLSPRETSDLRFDTEKATVELSHLYGYSDENWTFTPVAGQDDVARLWVPEPDALGSGHAAQFVPTYRAFAAGEAPPVTVADVRGTLELAAAIYRSAFTGVPVRAGQIGTDDPFYGSMRGSGPGWAPVKGVTADAEEVAR</sequence>
<dbReference type="Gene3D" id="3.30.360.10">
    <property type="entry name" value="Dihydrodipicolinate Reductase, domain 2"/>
    <property type="match status" value="1"/>
</dbReference>
<accession>A0A3N4ZQ30</accession>
<keyword evidence="1" id="KW-0520">NAD</keyword>